<keyword evidence="3" id="KW-1185">Reference proteome</keyword>
<gene>
    <name evidence="2" type="ORF">BN2614_LOCUS2</name>
</gene>
<organism evidence="2 3">
    <name type="scientific">Gulo gulo</name>
    <name type="common">Wolverine</name>
    <name type="synonym">Gluton</name>
    <dbReference type="NCBI Taxonomy" id="48420"/>
    <lineage>
        <taxon>Eukaryota</taxon>
        <taxon>Metazoa</taxon>
        <taxon>Chordata</taxon>
        <taxon>Craniata</taxon>
        <taxon>Vertebrata</taxon>
        <taxon>Euteleostomi</taxon>
        <taxon>Mammalia</taxon>
        <taxon>Eutheria</taxon>
        <taxon>Laurasiatheria</taxon>
        <taxon>Carnivora</taxon>
        <taxon>Caniformia</taxon>
        <taxon>Musteloidea</taxon>
        <taxon>Mustelidae</taxon>
        <taxon>Guloninae</taxon>
        <taxon>Gulo</taxon>
    </lineage>
</organism>
<comment type="caution">
    <text evidence="2">The sequence shown here is derived from an EMBL/GenBank/DDBJ whole genome shotgun (WGS) entry which is preliminary data.</text>
</comment>
<accession>A0A9X9LTS0</accession>
<evidence type="ECO:0000256" key="1">
    <source>
        <dbReference type="SAM" id="MobiDB-lite"/>
    </source>
</evidence>
<feature type="compositionally biased region" description="Basic residues" evidence="1">
    <location>
        <begin position="24"/>
        <end position="33"/>
    </location>
</feature>
<dbReference type="EMBL" id="CYRY02016201">
    <property type="protein sequence ID" value="VCW89583.1"/>
    <property type="molecule type" value="Genomic_DNA"/>
</dbReference>
<evidence type="ECO:0000313" key="3">
    <source>
        <dbReference type="Proteomes" id="UP000269945"/>
    </source>
</evidence>
<proteinExistence type="predicted"/>
<sequence>MISHSQIAHLEERNKHLEDLIRRPREKARKPRPRRLENHPKSLTTLLLHVGPSSFLIWRVTVIGVSASSWVPPSFHPPPSRPRSFRSKYDEAPSLYKTLRWFPVAFWISLSSLIQHNKSSMTWPSPSYPVFSFTASFSPSYLQPYQTTCPLPNMLCYFHAFLLLPIQHPLPRMLSLSSLCPLTLVPTLQTYLAAQALLDQNALSAGIISYSFWDSQAPTPE</sequence>
<dbReference type="Proteomes" id="UP000269945">
    <property type="component" value="Unassembled WGS sequence"/>
</dbReference>
<dbReference type="InterPro" id="IPR052686">
    <property type="entry name" value="CAGE1_homolog"/>
</dbReference>
<dbReference type="AlphaFoldDB" id="A0A9X9LTS0"/>
<dbReference type="PANTHER" id="PTHR36864">
    <property type="entry name" value="CANCER-ASSOCIATED GENE 1 PROTEIN"/>
    <property type="match status" value="1"/>
</dbReference>
<evidence type="ECO:0000313" key="2">
    <source>
        <dbReference type="EMBL" id="VCW89583.1"/>
    </source>
</evidence>
<reference evidence="2 3" key="1">
    <citation type="submission" date="2018-10" db="EMBL/GenBank/DDBJ databases">
        <authorList>
            <person name="Ekblom R."/>
            <person name="Jareborg N."/>
        </authorList>
    </citation>
    <scope>NUCLEOTIDE SEQUENCE [LARGE SCALE GENOMIC DNA]</scope>
    <source>
        <tissue evidence="2">Muscle</tissue>
    </source>
</reference>
<protein>
    <submittedName>
        <fullName evidence="2">Uncharacterized protein</fullName>
    </submittedName>
</protein>
<dbReference type="PANTHER" id="PTHR36864:SF1">
    <property type="entry name" value="CANCER-ASSOCIATED GENE 1 PROTEIN"/>
    <property type="match status" value="1"/>
</dbReference>
<feature type="region of interest" description="Disordered" evidence="1">
    <location>
        <begin position="18"/>
        <end position="37"/>
    </location>
</feature>
<name>A0A9X9LTS0_GULGU</name>